<evidence type="ECO:0000313" key="9">
    <source>
        <dbReference type="EMBL" id="HIW84642.1"/>
    </source>
</evidence>
<keyword evidence="5" id="KW-0808">Transferase</keyword>
<dbReference type="Proteomes" id="UP000824263">
    <property type="component" value="Unassembled WGS sequence"/>
</dbReference>
<evidence type="ECO:0000256" key="2">
    <source>
        <dbReference type="ARBA" id="ARBA00004370"/>
    </source>
</evidence>
<comment type="caution">
    <text evidence="9">The sequence shown here is derived from an EMBL/GenBank/DDBJ whole genome shotgun (WGS) entry which is preliminary data.</text>
</comment>
<evidence type="ECO:0000256" key="5">
    <source>
        <dbReference type="ARBA" id="ARBA00022679"/>
    </source>
</evidence>
<keyword evidence="4" id="KW-0597">Phosphoprotein</keyword>
<dbReference type="PANTHER" id="PTHR43711:SF26">
    <property type="entry name" value="SENSOR HISTIDINE KINASE RCSC"/>
    <property type="match status" value="1"/>
</dbReference>
<protein>
    <recommendedName>
        <fullName evidence="3">histidine kinase</fullName>
        <ecNumber evidence="3">2.7.13.3</ecNumber>
    </recommendedName>
</protein>
<dbReference type="InterPro" id="IPR036097">
    <property type="entry name" value="HisK_dim/P_sf"/>
</dbReference>
<dbReference type="InterPro" id="IPR050736">
    <property type="entry name" value="Sensor_HK_Regulatory"/>
</dbReference>
<reference evidence="9" key="2">
    <citation type="submission" date="2021-04" db="EMBL/GenBank/DDBJ databases">
        <authorList>
            <person name="Gilroy R."/>
        </authorList>
    </citation>
    <scope>NUCLEOTIDE SEQUENCE</scope>
    <source>
        <strain evidence="9">ChiSxjej1B13-11762</strain>
    </source>
</reference>
<dbReference type="GO" id="GO:0000155">
    <property type="term" value="F:phosphorelay sensor kinase activity"/>
    <property type="evidence" value="ECO:0007669"/>
    <property type="project" value="InterPro"/>
</dbReference>
<dbReference type="FunFam" id="3.30.565.10:FF:000006">
    <property type="entry name" value="Sensor histidine kinase WalK"/>
    <property type="match status" value="1"/>
</dbReference>
<dbReference type="Gene3D" id="3.30.565.10">
    <property type="entry name" value="Histidine kinase-like ATPase, C-terminal domain"/>
    <property type="match status" value="1"/>
</dbReference>
<dbReference type="Pfam" id="PF00512">
    <property type="entry name" value="HisKA"/>
    <property type="match status" value="1"/>
</dbReference>
<proteinExistence type="predicted"/>
<dbReference type="Gene3D" id="1.10.287.130">
    <property type="match status" value="1"/>
</dbReference>
<keyword evidence="6 9" id="KW-0418">Kinase</keyword>
<dbReference type="PRINTS" id="PR00344">
    <property type="entry name" value="BCTRLSENSOR"/>
</dbReference>
<dbReference type="PROSITE" id="PS50109">
    <property type="entry name" value="HIS_KIN"/>
    <property type="match status" value="1"/>
</dbReference>
<evidence type="ECO:0000256" key="1">
    <source>
        <dbReference type="ARBA" id="ARBA00000085"/>
    </source>
</evidence>
<dbReference type="InterPro" id="IPR003594">
    <property type="entry name" value="HATPase_dom"/>
</dbReference>
<dbReference type="SUPFAM" id="SSF47384">
    <property type="entry name" value="Homodimeric domain of signal transducing histidine kinase"/>
    <property type="match status" value="1"/>
</dbReference>
<reference evidence="9" key="1">
    <citation type="journal article" date="2021" name="PeerJ">
        <title>Extensive microbial diversity within the chicken gut microbiome revealed by metagenomics and culture.</title>
        <authorList>
            <person name="Gilroy R."/>
            <person name="Ravi A."/>
            <person name="Getino M."/>
            <person name="Pursley I."/>
            <person name="Horton D.L."/>
            <person name="Alikhan N.F."/>
            <person name="Baker D."/>
            <person name="Gharbi K."/>
            <person name="Hall N."/>
            <person name="Watson M."/>
            <person name="Adriaenssens E.M."/>
            <person name="Foster-Nyarko E."/>
            <person name="Jarju S."/>
            <person name="Secka A."/>
            <person name="Antonio M."/>
            <person name="Oren A."/>
            <person name="Chaudhuri R.R."/>
            <person name="La Ragione R."/>
            <person name="Hildebrand F."/>
            <person name="Pallen M.J."/>
        </authorList>
    </citation>
    <scope>NUCLEOTIDE SEQUENCE</scope>
    <source>
        <strain evidence="9">ChiSxjej1B13-11762</strain>
    </source>
</reference>
<comment type="subcellular location">
    <subcellularLocation>
        <location evidence="2">Membrane</location>
    </subcellularLocation>
</comment>
<evidence type="ECO:0000256" key="4">
    <source>
        <dbReference type="ARBA" id="ARBA00022553"/>
    </source>
</evidence>
<dbReference type="InterPro" id="IPR005467">
    <property type="entry name" value="His_kinase_dom"/>
</dbReference>
<gene>
    <name evidence="9" type="ORF">H9873_10025</name>
</gene>
<comment type="catalytic activity">
    <reaction evidence="1">
        <text>ATP + protein L-histidine = ADP + protein N-phospho-L-histidine.</text>
        <dbReference type="EC" id="2.7.13.3"/>
    </reaction>
</comment>
<dbReference type="InterPro" id="IPR036890">
    <property type="entry name" value="HATPase_C_sf"/>
</dbReference>
<dbReference type="EMBL" id="DXGF01000180">
    <property type="protein sequence ID" value="HIW84642.1"/>
    <property type="molecule type" value="Genomic_DNA"/>
</dbReference>
<name>A0A9D1UEB1_9FIRM</name>
<evidence type="ECO:0000256" key="7">
    <source>
        <dbReference type="ARBA" id="ARBA00023012"/>
    </source>
</evidence>
<dbReference type="SUPFAM" id="SSF55874">
    <property type="entry name" value="ATPase domain of HSP90 chaperone/DNA topoisomerase II/histidine kinase"/>
    <property type="match status" value="1"/>
</dbReference>
<dbReference type="GO" id="GO:0016020">
    <property type="term" value="C:membrane"/>
    <property type="evidence" value="ECO:0007669"/>
    <property type="project" value="UniProtKB-SubCell"/>
</dbReference>
<evidence type="ECO:0000256" key="6">
    <source>
        <dbReference type="ARBA" id="ARBA00022777"/>
    </source>
</evidence>
<dbReference type="Pfam" id="PF02518">
    <property type="entry name" value="HATPase_c"/>
    <property type="match status" value="1"/>
</dbReference>
<dbReference type="CDD" id="cd00075">
    <property type="entry name" value="HATPase"/>
    <property type="match status" value="1"/>
</dbReference>
<dbReference type="AlphaFoldDB" id="A0A9D1UEB1"/>
<dbReference type="SMART" id="SM00387">
    <property type="entry name" value="HATPase_c"/>
    <property type="match status" value="1"/>
</dbReference>
<dbReference type="InterPro" id="IPR004358">
    <property type="entry name" value="Sig_transdc_His_kin-like_C"/>
</dbReference>
<evidence type="ECO:0000313" key="10">
    <source>
        <dbReference type="Proteomes" id="UP000824263"/>
    </source>
</evidence>
<feature type="domain" description="Histidine kinase" evidence="8">
    <location>
        <begin position="94"/>
        <end position="307"/>
    </location>
</feature>
<dbReference type="InterPro" id="IPR003661">
    <property type="entry name" value="HisK_dim/P_dom"/>
</dbReference>
<dbReference type="CDD" id="cd00082">
    <property type="entry name" value="HisKA"/>
    <property type="match status" value="1"/>
</dbReference>
<dbReference type="SMART" id="SM00388">
    <property type="entry name" value="HisKA"/>
    <property type="match status" value="1"/>
</dbReference>
<keyword evidence="7" id="KW-0902">Two-component regulatory system</keyword>
<sequence>MDWIRIGAALSLAAAAWLLWKNWKLKKEVYDFASRLERNLDAVLSGGDLDRVEETEDSLLGKVNEKLMRADHVWKQKERESRESREQIKELISDISHQTRTPIANQKICLEILQGQALPEETRYFLEKLEHQTEKLDFLFQSLVKLSRLEAGVIKVRKKEEDLAQTLQAALQAVVPQAAGKGITLGAQVEENLQVCHDRKWTEEAVYNLLDNGVKYTEPGGSVLLYARKREMFTEIHVEDTGRGIPRERQAQIFTRFYREPEVHEQEGIGIGLYLTRQIVEQQGGYVEVRSKPGKGSDFCICLPNRKEDHHSPVILSD</sequence>
<dbReference type="PANTHER" id="PTHR43711">
    <property type="entry name" value="TWO-COMPONENT HISTIDINE KINASE"/>
    <property type="match status" value="1"/>
</dbReference>
<evidence type="ECO:0000259" key="8">
    <source>
        <dbReference type="PROSITE" id="PS50109"/>
    </source>
</evidence>
<accession>A0A9D1UEB1</accession>
<organism evidence="9 10">
    <name type="scientific">Candidatus Dorea gallistercoris</name>
    <dbReference type="NCBI Taxonomy" id="2838542"/>
    <lineage>
        <taxon>Bacteria</taxon>
        <taxon>Bacillati</taxon>
        <taxon>Bacillota</taxon>
        <taxon>Clostridia</taxon>
        <taxon>Lachnospirales</taxon>
        <taxon>Lachnospiraceae</taxon>
        <taxon>Dorea</taxon>
    </lineage>
</organism>
<evidence type="ECO:0000256" key="3">
    <source>
        <dbReference type="ARBA" id="ARBA00012438"/>
    </source>
</evidence>
<dbReference type="EC" id="2.7.13.3" evidence="3"/>